<dbReference type="AlphaFoldDB" id="A0A6C0FE98"/>
<sequence>MSYLHKNNTRHTPVDLSDIPFLGAVYESRGKETCHNADVVMLIPKGRRCLLWFTTLGVQNVCYMIECMHVNGNKHTLIKHSNAIIIQTSFALELSYGNGTILRGTSFRHKGDNLCAIEDVYYYKGEKTQTMPLTRRLSILQQMFSTEINQFKYCKTQTVLATCIMLEGTVRPETLIDTAESLPYQVKFVQYRYGKRGETPVVNVELDAIKSYAVSRNKNIYVQRPNRSNRHLESIEELVFTVRPDLQDDVYHLYTYGEGNKEVFHGYAGIQSYEASVMMNKLFRKIKENDNLDALEESDDDEDFENVDEYKYVKMNTAYRMVCKYMPRINKWLPQKLAHRTQHVATLEQTNGLGKT</sequence>
<name>A0A6C0FE98_9ZZZZ</name>
<proteinExistence type="predicted"/>
<accession>A0A6C0FE98</accession>
<evidence type="ECO:0000313" key="1">
    <source>
        <dbReference type="EMBL" id="QHT38913.1"/>
    </source>
</evidence>
<protein>
    <submittedName>
        <fullName evidence="1">Uncharacterized protein</fullName>
    </submittedName>
</protein>
<organism evidence="1">
    <name type="scientific">viral metagenome</name>
    <dbReference type="NCBI Taxonomy" id="1070528"/>
    <lineage>
        <taxon>unclassified sequences</taxon>
        <taxon>metagenomes</taxon>
        <taxon>organismal metagenomes</taxon>
    </lineage>
</organism>
<dbReference type="EMBL" id="MN738836">
    <property type="protein sequence ID" value="QHT38913.1"/>
    <property type="molecule type" value="Genomic_DNA"/>
</dbReference>
<reference evidence="1" key="1">
    <citation type="journal article" date="2020" name="Nature">
        <title>Giant virus diversity and host interactions through global metagenomics.</title>
        <authorList>
            <person name="Schulz F."/>
            <person name="Roux S."/>
            <person name="Paez-Espino D."/>
            <person name="Jungbluth S."/>
            <person name="Walsh D.A."/>
            <person name="Denef V.J."/>
            <person name="McMahon K.D."/>
            <person name="Konstantinidis K.T."/>
            <person name="Eloe-Fadrosh E.A."/>
            <person name="Kyrpides N.C."/>
            <person name="Woyke T."/>
        </authorList>
    </citation>
    <scope>NUCLEOTIDE SEQUENCE</scope>
    <source>
        <strain evidence="1">GVMAG-S-ERX556106-38</strain>
    </source>
</reference>